<dbReference type="AlphaFoldDB" id="A0A0E9RPD7"/>
<reference evidence="1" key="1">
    <citation type="submission" date="2014-11" db="EMBL/GenBank/DDBJ databases">
        <authorList>
            <person name="Amaro Gonzalez C."/>
        </authorList>
    </citation>
    <scope>NUCLEOTIDE SEQUENCE</scope>
</reference>
<proteinExistence type="predicted"/>
<dbReference type="EMBL" id="GBXM01077875">
    <property type="protein sequence ID" value="JAH30702.1"/>
    <property type="molecule type" value="Transcribed_RNA"/>
</dbReference>
<protein>
    <submittedName>
        <fullName evidence="1">Uncharacterized protein</fullName>
    </submittedName>
</protein>
<reference evidence="1" key="2">
    <citation type="journal article" date="2015" name="Fish Shellfish Immunol.">
        <title>Early steps in the European eel (Anguilla anguilla)-Vibrio vulnificus interaction in the gills: Role of the RtxA13 toxin.</title>
        <authorList>
            <person name="Callol A."/>
            <person name="Pajuelo D."/>
            <person name="Ebbesson L."/>
            <person name="Teles M."/>
            <person name="MacKenzie S."/>
            <person name="Amaro C."/>
        </authorList>
    </citation>
    <scope>NUCLEOTIDE SEQUENCE</scope>
</reference>
<accession>A0A0E9RPD7</accession>
<organism evidence="1">
    <name type="scientific">Anguilla anguilla</name>
    <name type="common">European freshwater eel</name>
    <name type="synonym">Muraena anguilla</name>
    <dbReference type="NCBI Taxonomy" id="7936"/>
    <lineage>
        <taxon>Eukaryota</taxon>
        <taxon>Metazoa</taxon>
        <taxon>Chordata</taxon>
        <taxon>Craniata</taxon>
        <taxon>Vertebrata</taxon>
        <taxon>Euteleostomi</taxon>
        <taxon>Actinopterygii</taxon>
        <taxon>Neopterygii</taxon>
        <taxon>Teleostei</taxon>
        <taxon>Anguilliformes</taxon>
        <taxon>Anguillidae</taxon>
        <taxon>Anguilla</taxon>
    </lineage>
</organism>
<name>A0A0E9RPD7_ANGAN</name>
<evidence type="ECO:0000313" key="1">
    <source>
        <dbReference type="EMBL" id="JAH30702.1"/>
    </source>
</evidence>
<sequence>MQFVFTILGSYHMRKRLTSGKLIVTFVSEIACKKIIKKDSECMYLCIHRPHISEPLKTVTEFE</sequence>